<keyword evidence="1" id="KW-0812">Transmembrane</keyword>
<evidence type="ECO:0000313" key="3">
    <source>
        <dbReference type="Proteomes" id="UP001157006"/>
    </source>
</evidence>
<evidence type="ECO:0000256" key="1">
    <source>
        <dbReference type="SAM" id="Phobius"/>
    </source>
</evidence>
<gene>
    <name evidence="2" type="ORF">VFH_IV180680</name>
</gene>
<evidence type="ECO:0000313" key="2">
    <source>
        <dbReference type="EMBL" id="CAI8610400.1"/>
    </source>
</evidence>
<organism evidence="2 3">
    <name type="scientific">Vicia faba</name>
    <name type="common">Broad bean</name>
    <name type="synonym">Faba vulgaris</name>
    <dbReference type="NCBI Taxonomy" id="3906"/>
    <lineage>
        <taxon>Eukaryota</taxon>
        <taxon>Viridiplantae</taxon>
        <taxon>Streptophyta</taxon>
        <taxon>Embryophyta</taxon>
        <taxon>Tracheophyta</taxon>
        <taxon>Spermatophyta</taxon>
        <taxon>Magnoliopsida</taxon>
        <taxon>eudicotyledons</taxon>
        <taxon>Gunneridae</taxon>
        <taxon>Pentapetalae</taxon>
        <taxon>rosids</taxon>
        <taxon>fabids</taxon>
        <taxon>Fabales</taxon>
        <taxon>Fabaceae</taxon>
        <taxon>Papilionoideae</taxon>
        <taxon>50 kb inversion clade</taxon>
        <taxon>NPAAA clade</taxon>
        <taxon>Hologalegina</taxon>
        <taxon>IRL clade</taxon>
        <taxon>Fabeae</taxon>
        <taxon>Vicia</taxon>
    </lineage>
</organism>
<protein>
    <submittedName>
        <fullName evidence="2">Uncharacterized protein</fullName>
    </submittedName>
</protein>
<dbReference type="Proteomes" id="UP001157006">
    <property type="component" value="Chromosome 4"/>
</dbReference>
<sequence length="131" mass="15392">MGKMVKTKMKAKFQDSVQNSTESETFKSLFGKEKFGRVRCYGITTILTMLKRNEEILVIKKQHSDEVDGMKREMDGMKALFKTMMKQRNPHMSDEEISNMMATAVPIVLLLFHIRLYQLIFLIVKRYTLNY</sequence>
<feature type="transmembrane region" description="Helical" evidence="1">
    <location>
        <begin position="101"/>
        <end position="124"/>
    </location>
</feature>
<name>A0AAV1AIP3_VICFA</name>
<dbReference type="AlphaFoldDB" id="A0AAV1AIP3"/>
<dbReference type="EMBL" id="OX451739">
    <property type="protein sequence ID" value="CAI8610400.1"/>
    <property type="molecule type" value="Genomic_DNA"/>
</dbReference>
<keyword evidence="1" id="KW-1133">Transmembrane helix</keyword>
<accession>A0AAV1AIP3</accession>
<keyword evidence="3" id="KW-1185">Reference proteome</keyword>
<reference evidence="2 3" key="1">
    <citation type="submission" date="2023-01" db="EMBL/GenBank/DDBJ databases">
        <authorList>
            <person name="Kreplak J."/>
        </authorList>
    </citation>
    <scope>NUCLEOTIDE SEQUENCE [LARGE SCALE GENOMIC DNA]</scope>
</reference>
<proteinExistence type="predicted"/>
<keyword evidence="1" id="KW-0472">Membrane</keyword>